<comment type="similarity">
    <text evidence="3">Belongs to the carbohydrate kinase PfkB family.</text>
</comment>
<evidence type="ECO:0000256" key="7">
    <source>
        <dbReference type="ARBA" id="ARBA00022741"/>
    </source>
</evidence>
<dbReference type="SUPFAM" id="SSF53613">
    <property type="entry name" value="Ribokinase-like"/>
    <property type="match status" value="1"/>
</dbReference>
<feature type="active site" description="Proton acceptor" evidence="10">
    <location>
        <position position="257"/>
    </location>
</feature>
<dbReference type="InterPro" id="IPR001805">
    <property type="entry name" value="Adenokinase"/>
</dbReference>
<dbReference type="GO" id="GO:0008673">
    <property type="term" value="F:2-dehydro-3-deoxygluconokinase activity"/>
    <property type="evidence" value="ECO:0007669"/>
    <property type="project" value="TreeGrafter"/>
</dbReference>
<comment type="pathway">
    <text evidence="2">Purine metabolism; AMP biosynthesis via salvage pathway; AMP from adenosine: step 1/1.</text>
</comment>
<dbReference type="InterPro" id="IPR011611">
    <property type="entry name" value="PfkB_dom"/>
</dbReference>
<comment type="cofactor">
    <cofactor evidence="1">
        <name>Mg(2+)</name>
        <dbReference type="ChEBI" id="CHEBI:18420"/>
    </cofactor>
</comment>
<keyword evidence="8 12" id="KW-0418">Kinase</keyword>
<evidence type="ECO:0000259" key="11">
    <source>
        <dbReference type="Pfam" id="PF00294"/>
    </source>
</evidence>
<dbReference type="PANTHER" id="PTHR43085">
    <property type="entry name" value="HEXOKINASE FAMILY MEMBER"/>
    <property type="match status" value="1"/>
</dbReference>
<evidence type="ECO:0000256" key="5">
    <source>
        <dbReference type="ARBA" id="ARBA00022679"/>
    </source>
</evidence>
<dbReference type="GO" id="GO:0042840">
    <property type="term" value="P:D-glucuronate catabolic process"/>
    <property type="evidence" value="ECO:0007669"/>
    <property type="project" value="TreeGrafter"/>
</dbReference>
<evidence type="ECO:0000256" key="3">
    <source>
        <dbReference type="ARBA" id="ARBA00010688"/>
    </source>
</evidence>
<dbReference type="GO" id="GO:0005829">
    <property type="term" value="C:cytosol"/>
    <property type="evidence" value="ECO:0007669"/>
    <property type="project" value="TreeGrafter"/>
</dbReference>
<dbReference type="GO" id="GO:0006974">
    <property type="term" value="P:DNA damage response"/>
    <property type="evidence" value="ECO:0007669"/>
    <property type="project" value="TreeGrafter"/>
</dbReference>
<proteinExistence type="inferred from homology"/>
<evidence type="ECO:0000256" key="9">
    <source>
        <dbReference type="ARBA" id="ARBA00022840"/>
    </source>
</evidence>
<dbReference type="InterPro" id="IPR002173">
    <property type="entry name" value="Carboh/pur_kinase_PfkB_CS"/>
</dbReference>
<evidence type="ECO:0000256" key="8">
    <source>
        <dbReference type="ARBA" id="ARBA00022777"/>
    </source>
</evidence>
<dbReference type="EC" id="2.7.1.20" evidence="4"/>
<evidence type="ECO:0000313" key="12">
    <source>
        <dbReference type="EMBL" id="CAA6823837.1"/>
    </source>
</evidence>
<dbReference type="GO" id="GO:0004001">
    <property type="term" value="F:adenosine kinase activity"/>
    <property type="evidence" value="ECO:0007669"/>
    <property type="project" value="UniProtKB-EC"/>
</dbReference>
<gene>
    <name evidence="12" type="ORF">HELGO_WM59104</name>
</gene>
<evidence type="ECO:0000256" key="10">
    <source>
        <dbReference type="PIRSR" id="PIRSR601805-1"/>
    </source>
</evidence>
<dbReference type="Gene3D" id="3.40.1190.20">
    <property type="match status" value="1"/>
</dbReference>
<dbReference type="AlphaFoldDB" id="A0A6S6U0H1"/>
<reference evidence="12" key="1">
    <citation type="submission" date="2020-01" db="EMBL/GenBank/DDBJ databases">
        <authorList>
            <person name="Meier V. D."/>
            <person name="Meier V D."/>
        </authorList>
    </citation>
    <scope>NUCLEOTIDE SEQUENCE</scope>
    <source>
        <strain evidence="12">HLG_WM_MAG_08</strain>
    </source>
</reference>
<keyword evidence="9" id="KW-0067">ATP-binding</keyword>
<evidence type="ECO:0000256" key="1">
    <source>
        <dbReference type="ARBA" id="ARBA00001946"/>
    </source>
</evidence>
<organism evidence="12">
    <name type="scientific">uncultured Thiotrichaceae bacterium</name>
    <dbReference type="NCBI Taxonomy" id="298394"/>
    <lineage>
        <taxon>Bacteria</taxon>
        <taxon>Pseudomonadati</taxon>
        <taxon>Pseudomonadota</taxon>
        <taxon>Gammaproteobacteria</taxon>
        <taxon>Thiotrichales</taxon>
        <taxon>Thiotrichaceae</taxon>
        <taxon>environmental samples</taxon>
    </lineage>
</organism>
<dbReference type="Pfam" id="PF00294">
    <property type="entry name" value="PfkB"/>
    <property type="match status" value="1"/>
</dbReference>
<dbReference type="UniPathway" id="UPA00588">
    <property type="reaction ID" value="UER00659"/>
</dbReference>
<dbReference type="GO" id="GO:0006166">
    <property type="term" value="P:purine ribonucleoside salvage"/>
    <property type="evidence" value="ECO:0007669"/>
    <property type="project" value="UniProtKB-KW"/>
</dbReference>
<dbReference type="EMBL" id="CACVAV010000368">
    <property type="protein sequence ID" value="CAA6823837.1"/>
    <property type="molecule type" value="Genomic_DNA"/>
</dbReference>
<sequence>MKSLLGIGECMIELSSEGGQLWRQGFAGDVFNTLWYARALMESDSQAAFFSAVGDDQSSAELLAFIENAGISCEHIPHIKGRVPGLYKIHLEGAERSFSYWRDSSAAKQMLQDPDVLWAAVSEADVVYLSGITVAILPDEAAEILINGLRGALKPGAKVVFDPNIRPRLWAGEERMKDVLTRTAAISDVVMPSFEDEQTTFGDATPLATAQRYQALGVSQVVVKNGADETLFVEGDEVRHFPVPKTRGVVDTTAAGDSFNGAYLAEFMTSGDIDKAIAAAQCCAATVVCNKGALVAFERVQNAINTTKAG</sequence>
<accession>A0A6S6U0H1</accession>
<dbReference type="GO" id="GO:0044209">
    <property type="term" value="P:AMP salvage"/>
    <property type="evidence" value="ECO:0007669"/>
    <property type="project" value="UniProtKB-UniPathway"/>
</dbReference>
<evidence type="ECO:0000256" key="2">
    <source>
        <dbReference type="ARBA" id="ARBA00004801"/>
    </source>
</evidence>
<dbReference type="InterPro" id="IPR050306">
    <property type="entry name" value="PfkB_Carbo_kinase"/>
</dbReference>
<dbReference type="GO" id="GO:0019698">
    <property type="term" value="P:D-galacturonate catabolic process"/>
    <property type="evidence" value="ECO:0007669"/>
    <property type="project" value="TreeGrafter"/>
</dbReference>
<dbReference type="CDD" id="cd01166">
    <property type="entry name" value="KdgK"/>
    <property type="match status" value="1"/>
</dbReference>
<evidence type="ECO:0000256" key="4">
    <source>
        <dbReference type="ARBA" id="ARBA00012119"/>
    </source>
</evidence>
<keyword evidence="5 12" id="KW-0808">Transferase</keyword>
<name>A0A6S6U0H1_9GAMM</name>
<dbReference type="GO" id="GO:0005524">
    <property type="term" value="F:ATP binding"/>
    <property type="evidence" value="ECO:0007669"/>
    <property type="project" value="UniProtKB-KW"/>
</dbReference>
<keyword evidence="6" id="KW-0660">Purine salvage</keyword>
<evidence type="ECO:0000256" key="6">
    <source>
        <dbReference type="ARBA" id="ARBA00022726"/>
    </source>
</evidence>
<dbReference type="PANTHER" id="PTHR43085:SF15">
    <property type="entry name" value="2-DEHYDRO-3-DEOXYGLUCONOKINASE"/>
    <property type="match status" value="1"/>
</dbReference>
<keyword evidence="7" id="KW-0547">Nucleotide-binding</keyword>
<feature type="domain" description="Carbohydrate kinase PfkB" evidence="11">
    <location>
        <begin position="2"/>
        <end position="293"/>
    </location>
</feature>
<dbReference type="PRINTS" id="PR00989">
    <property type="entry name" value="ADENOKINASE"/>
</dbReference>
<dbReference type="InterPro" id="IPR029056">
    <property type="entry name" value="Ribokinase-like"/>
</dbReference>
<dbReference type="PROSITE" id="PS00584">
    <property type="entry name" value="PFKB_KINASES_2"/>
    <property type="match status" value="1"/>
</dbReference>
<protein>
    <recommendedName>
        <fullName evidence="4">adenosine kinase</fullName>
        <ecNumber evidence="4">2.7.1.20</ecNumber>
    </recommendedName>
</protein>